<gene>
    <name evidence="1" type="ORF">QFC22_000718</name>
</gene>
<keyword evidence="2" id="KW-1185">Reference proteome</keyword>
<dbReference type="EMBL" id="JASBWU010000002">
    <property type="protein sequence ID" value="KAJ9123927.1"/>
    <property type="molecule type" value="Genomic_DNA"/>
</dbReference>
<evidence type="ECO:0000313" key="1">
    <source>
        <dbReference type="EMBL" id="KAJ9123927.1"/>
    </source>
</evidence>
<proteinExistence type="predicted"/>
<accession>A0ACC2XKX8</accession>
<comment type="caution">
    <text evidence="1">The sequence shown here is derived from an EMBL/GenBank/DDBJ whole genome shotgun (WGS) entry which is preliminary data.</text>
</comment>
<reference evidence="1" key="1">
    <citation type="submission" date="2023-04" db="EMBL/GenBank/DDBJ databases">
        <title>Draft Genome sequencing of Naganishia species isolated from polar environments using Oxford Nanopore Technology.</title>
        <authorList>
            <person name="Leo P."/>
            <person name="Venkateswaran K."/>
        </authorList>
    </citation>
    <scope>NUCLEOTIDE SEQUENCE</scope>
    <source>
        <strain evidence="1">MNA-CCFEE 5425</strain>
    </source>
</reference>
<sequence>MESYILPNFPREFSSIHLCLFQNVTNSASLRTRLVEAATMQGEQGDAARDEMDYGFVEASMIVSREHIVMAVYQALQAASTGTLKTRTVHSEVLLALHPSNNIADAIKRFGISGTTKTLLLVRIGSPSPTCDQPSVDPSQEVVDAYQQSLVDQMAELVDGELVSLQQLSQTTDWKAIKKLYKLHEISLRGTSEADDQRVLEANMLNTLSTKVVA</sequence>
<name>A0ACC2XKX8_9TREE</name>
<organism evidence="1 2">
    <name type="scientific">Naganishia vaughanmartiniae</name>
    <dbReference type="NCBI Taxonomy" id="1424756"/>
    <lineage>
        <taxon>Eukaryota</taxon>
        <taxon>Fungi</taxon>
        <taxon>Dikarya</taxon>
        <taxon>Basidiomycota</taxon>
        <taxon>Agaricomycotina</taxon>
        <taxon>Tremellomycetes</taxon>
        <taxon>Filobasidiales</taxon>
        <taxon>Filobasidiaceae</taxon>
        <taxon>Naganishia</taxon>
    </lineage>
</organism>
<evidence type="ECO:0000313" key="2">
    <source>
        <dbReference type="Proteomes" id="UP001243375"/>
    </source>
</evidence>
<dbReference type="Proteomes" id="UP001243375">
    <property type="component" value="Unassembled WGS sequence"/>
</dbReference>
<protein>
    <submittedName>
        <fullName evidence="1">Uncharacterized protein</fullName>
    </submittedName>
</protein>